<dbReference type="EMBL" id="CP148074">
    <property type="protein sequence ID" value="WXL26256.1"/>
    <property type="molecule type" value="Genomic_DNA"/>
</dbReference>
<sequence length="100" mass="11136">MAYLLQIDFPHQGPWGADMSTAFKELAESIAAEPGLIWKLWTENQKEGVAGGIYLFSDQASAEAYLHMHSKRLSSFGVHEARSIIFEINEGLSRIDQAPL</sequence>
<proteinExistence type="predicted"/>
<gene>
    <name evidence="1" type="ORF">WG219_01860</name>
</gene>
<protein>
    <submittedName>
        <fullName evidence="1">Monooxygenase</fullName>
    </submittedName>
</protein>
<evidence type="ECO:0000313" key="1">
    <source>
        <dbReference type="EMBL" id="WXL26256.1"/>
    </source>
</evidence>
<evidence type="ECO:0000313" key="2">
    <source>
        <dbReference type="Proteomes" id="UP001476583"/>
    </source>
</evidence>
<dbReference type="GO" id="GO:0004497">
    <property type="term" value="F:monooxygenase activity"/>
    <property type="evidence" value="ECO:0007669"/>
    <property type="project" value="UniProtKB-KW"/>
</dbReference>
<dbReference type="PANTHER" id="PTHR39169">
    <property type="match status" value="1"/>
</dbReference>
<accession>A0ABZ2RNL1</accession>
<reference evidence="1 2" key="1">
    <citation type="submission" date="2024-03" db="EMBL/GenBank/DDBJ databases">
        <title>Complete genome of BD2.</title>
        <authorList>
            <person name="Cao G."/>
        </authorList>
    </citation>
    <scope>NUCLEOTIDE SEQUENCE [LARGE SCALE GENOMIC DNA]</scope>
    <source>
        <strain evidence="1 2">BD2</strain>
    </source>
</reference>
<organism evidence="1 2">
    <name type="scientific">Ectopseudomonas mendocina</name>
    <name type="common">Pseudomonas mendocina</name>
    <dbReference type="NCBI Taxonomy" id="300"/>
    <lineage>
        <taxon>Bacteria</taxon>
        <taxon>Pseudomonadati</taxon>
        <taxon>Pseudomonadota</taxon>
        <taxon>Gammaproteobacteria</taxon>
        <taxon>Pseudomonadales</taxon>
        <taxon>Pseudomonadaceae</taxon>
        <taxon>Ectopseudomonas</taxon>
    </lineage>
</organism>
<keyword evidence="1" id="KW-0560">Oxidoreductase</keyword>
<dbReference type="InterPro" id="IPR014910">
    <property type="entry name" value="YdhR"/>
</dbReference>
<keyword evidence="2" id="KW-1185">Reference proteome</keyword>
<keyword evidence="1" id="KW-0503">Monooxygenase</keyword>
<dbReference type="InterPro" id="IPR011008">
    <property type="entry name" value="Dimeric_a/b-barrel"/>
</dbReference>
<dbReference type="PANTHER" id="PTHR39169:SF1">
    <property type="entry name" value="MONOOXYGENASE YDHR-RELATED"/>
    <property type="match status" value="1"/>
</dbReference>
<dbReference type="NCBIfam" id="NF008333">
    <property type="entry name" value="PRK11118.1"/>
    <property type="match status" value="1"/>
</dbReference>
<name>A0ABZ2RNL1_ECTME</name>
<dbReference type="SUPFAM" id="SSF54909">
    <property type="entry name" value="Dimeric alpha+beta barrel"/>
    <property type="match status" value="1"/>
</dbReference>
<dbReference type="Pfam" id="PF08803">
    <property type="entry name" value="ydhR"/>
    <property type="match status" value="1"/>
</dbReference>
<dbReference type="Gene3D" id="3.30.70.100">
    <property type="match status" value="1"/>
</dbReference>
<dbReference type="Proteomes" id="UP001476583">
    <property type="component" value="Chromosome"/>
</dbReference>